<dbReference type="EMBL" id="CAJNOW010010394">
    <property type="protein sequence ID" value="CAF1580170.1"/>
    <property type="molecule type" value="Genomic_DNA"/>
</dbReference>
<dbReference type="InterPro" id="IPR000276">
    <property type="entry name" value="GPCR_Rhodpsn"/>
</dbReference>
<accession>A0A814W5H6</accession>
<dbReference type="Pfam" id="PF00001">
    <property type="entry name" value="7tm_1"/>
    <property type="match status" value="1"/>
</dbReference>
<evidence type="ECO:0000313" key="16">
    <source>
        <dbReference type="EMBL" id="CAF4186044.1"/>
    </source>
</evidence>
<evidence type="ECO:0000313" key="12">
    <source>
        <dbReference type="EMBL" id="CAF3883018.1"/>
    </source>
</evidence>
<dbReference type="Proteomes" id="UP000676336">
    <property type="component" value="Unassembled WGS sequence"/>
</dbReference>
<evidence type="ECO:0000256" key="3">
    <source>
        <dbReference type="ARBA" id="ARBA00022989"/>
    </source>
</evidence>
<feature type="transmembrane region" description="Helical" evidence="5">
    <location>
        <begin position="132"/>
        <end position="154"/>
    </location>
</feature>
<evidence type="ECO:0000313" key="15">
    <source>
        <dbReference type="EMBL" id="CAF4156944.1"/>
    </source>
</evidence>
<dbReference type="EMBL" id="CAJOBH010002261">
    <property type="protein sequence ID" value="CAF3897675.1"/>
    <property type="molecule type" value="Genomic_DNA"/>
</dbReference>
<dbReference type="InterPro" id="IPR017452">
    <property type="entry name" value="GPCR_Rhodpsn_7TM"/>
</dbReference>
<dbReference type="PROSITE" id="PS50262">
    <property type="entry name" value="G_PROTEIN_RECEP_F1_2"/>
    <property type="match status" value="1"/>
</dbReference>
<keyword evidence="4 5" id="KW-0472">Membrane</keyword>
<dbReference type="Proteomes" id="UP000663866">
    <property type="component" value="Unassembled WGS sequence"/>
</dbReference>
<keyword evidence="2 5" id="KW-0812">Transmembrane</keyword>
<feature type="transmembrane region" description="Helical" evidence="5">
    <location>
        <begin position="235"/>
        <end position="257"/>
    </location>
</feature>
<feature type="domain" description="G-protein coupled receptors family 1 profile" evidence="6">
    <location>
        <begin position="34"/>
        <end position="290"/>
    </location>
</feature>
<dbReference type="Proteomes" id="UP000663842">
    <property type="component" value="Unassembled WGS sequence"/>
</dbReference>
<dbReference type="Proteomes" id="UP000681967">
    <property type="component" value="Unassembled WGS sequence"/>
</dbReference>
<evidence type="ECO:0000313" key="10">
    <source>
        <dbReference type="EMBL" id="CAF2141877.1"/>
    </source>
</evidence>
<gene>
    <name evidence="13" type="ORF">BYL167_LOCUS8298</name>
    <name evidence="7" type="ORF">CJN711_LOCUS11942</name>
    <name evidence="12" type="ORF">GIL414_LOCUS5642</name>
    <name evidence="8" type="ORF">KQP761_LOCUS20072</name>
    <name evidence="9" type="ORF">MBJ925_LOCUS12474</name>
    <name evidence="15" type="ORF">OVN521_LOCUS23915</name>
    <name evidence="14" type="ORF">SMN809_LOCUS9431</name>
    <name evidence="16" type="ORF">UXM345_LOCUS27146</name>
    <name evidence="10" type="ORF">WKI299_LOCUS28539</name>
    <name evidence="11" type="ORF">XDN619_LOCUS29600</name>
</gene>
<dbReference type="EMBL" id="CAJOBG010005543">
    <property type="protein sequence ID" value="CAF4156944.1"/>
    <property type="molecule type" value="Genomic_DNA"/>
</dbReference>
<dbReference type="InterPro" id="IPR052954">
    <property type="entry name" value="GPCR-Ligand_Int"/>
</dbReference>
<keyword evidence="18" id="KW-1185">Reference proteome</keyword>
<dbReference type="EMBL" id="CAJNRG010014466">
    <property type="protein sequence ID" value="CAF2156101.1"/>
    <property type="molecule type" value="Genomic_DNA"/>
</dbReference>
<evidence type="ECO:0000313" key="9">
    <source>
        <dbReference type="EMBL" id="CAF2047800.1"/>
    </source>
</evidence>
<feature type="transmembrane region" description="Helical" evidence="5">
    <location>
        <begin position="277"/>
        <end position="297"/>
    </location>
</feature>
<dbReference type="EMBL" id="CAJNRF010012520">
    <property type="protein sequence ID" value="CAF2141877.1"/>
    <property type="molecule type" value="Genomic_DNA"/>
</dbReference>
<evidence type="ECO:0000313" key="11">
    <source>
        <dbReference type="EMBL" id="CAF2156101.1"/>
    </source>
</evidence>
<dbReference type="EMBL" id="CAJOBF010005764">
    <property type="protein sequence ID" value="CAF4186044.1"/>
    <property type="molecule type" value="Genomic_DNA"/>
</dbReference>
<dbReference type="Proteomes" id="UP000663887">
    <property type="component" value="Unassembled WGS sequence"/>
</dbReference>
<keyword evidence="3 5" id="KW-1133">Transmembrane helix</keyword>
<dbReference type="OrthoDB" id="9990906at2759"/>
<evidence type="ECO:0000313" key="8">
    <source>
        <dbReference type="EMBL" id="CAF1580170.1"/>
    </source>
</evidence>
<dbReference type="Proteomes" id="UP000663855">
    <property type="component" value="Unassembled WGS sequence"/>
</dbReference>
<feature type="transmembrane region" description="Helical" evidence="5">
    <location>
        <begin position="194"/>
        <end position="214"/>
    </location>
</feature>
<evidence type="ECO:0000313" key="17">
    <source>
        <dbReference type="Proteomes" id="UP000663855"/>
    </source>
</evidence>
<evidence type="ECO:0000256" key="2">
    <source>
        <dbReference type="ARBA" id="ARBA00022692"/>
    </source>
</evidence>
<dbReference type="Proteomes" id="UP000663824">
    <property type="component" value="Unassembled WGS sequence"/>
</dbReference>
<feature type="transmembrane region" description="Helical" evidence="5">
    <location>
        <begin position="55"/>
        <end position="77"/>
    </location>
</feature>
<proteinExistence type="predicted"/>
<dbReference type="Gene3D" id="1.20.1070.10">
    <property type="entry name" value="Rhodopsin 7-helix transmembrane proteins"/>
    <property type="match status" value="1"/>
</dbReference>
<dbReference type="EMBL" id="CAJOBI010003042">
    <property type="protein sequence ID" value="CAF3954368.1"/>
    <property type="molecule type" value="Genomic_DNA"/>
</dbReference>
<evidence type="ECO:0000313" key="18">
    <source>
        <dbReference type="Proteomes" id="UP000663866"/>
    </source>
</evidence>
<name>A0A814W5H6_9BILA</name>
<dbReference type="Proteomes" id="UP000663834">
    <property type="component" value="Unassembled WGS sequence"/>
</dbReference>
<dbReference type="EMBL" id="CAJNOV010005160">
    <property type="protein sequence ID" value="CAF1199510.1"/>
    <property type="molecule type" value="Genomic_DNA"/>
</dbReference>
<evidence type="ECO:0000313" key="13">
    <source>
        <dbReference type="EMBL" id="CAF3897675.1"/>
    </source>
</evidence>
<organism evidence="7 17">
    <name type="scientific">Rotaria magnacalcarata</name>
    <dbReference type="NCBI Taxonomy" id="392030"/>
    <lineage>
        <taxon>Eukaryota</taxon>
        <taxon>Metazoa</taxon>
        <taxon>Spiralia</taxon>
        <taxon>Gnathifera</taxon>
        <taxon>Rotifera</taxon>
        <taxon>Eurotatoria</taxon>
        <taxon>Bdelloidea</taxon>
        <taxon>Philodinida</taxon>
        <taxon>Philodinidae</taxon>
        <taxon>Rotaria</taxon>
    </lineage>
</organism>
<dbReference type="GO" id="GO:0016020">
    <property type="term" value="C:membrane"/>
    <property type="evidence" value="ECO:0007669"/>
    <property type="project" value="UniProtKB-SubCell"/>
</dbReference>
<dbReference type="EMBL" id="CAJNRE010005639">
    <property type="protein sequence ID" value="CAF2047800.1"/>
    <property type="molecule type" value="Genomic_DNA"/>
</dbReference>
<protein>
    <recommendedName>
        <fullName evidence="6">G-protein coupled receptors family 1 profile domain-containing protein</fullName>
    </recommendedName>
</protein>
<dbReference type="PROSITE" id="PS51257">
    <property type="entry name" value="PROKAR_LIPOPROTEIN"/>
    <property type="match status" value="1"/>
</dbReference>
<dbReference type="PANTHER" id="PTHR46641:SF2">
    <property type="entry name" value="FMRFAMIDE RECEPTOR"/>
    <property type="match status" value="1"/>
</dbReference>
<evidence type="ECO:0000256" key="1">
    <source>
        <dbReference type="ARBA" id="ARBA00004370"/>
    </source>
</evidence>
<dbReference type="EMBL" id="CAJOBJ010001516">
    <property type="protein sequence ID" value="CAF3883018.1"/>
    <property type="molecule type" value="Genomic_DNA"/>
</dbReference>
<dbReference type="Proteomes" id="UP000681720">
    <property type="component" value="Unassembled WGS sequence"/>
</dbReference>
<comment type="subcellular location">
    <subcellularLocation>
        <location evidence="1">Membrane</location>
    </subcellularLocation>
</comment>
<dbReference type="GO" id="GO:0004930">
    <property type="term" value="F:G protein-coupled receptor activity"/>
    <property type="evidence" value="ECO:0007669"/>
    <property type="project" value="InterPro"/>
</dbReference>
<dbReference type="Proteomes" id="UP000663856">
    <property type="component" value="Unassembled WGS sequence"/>
</dbReference>
<feature type="transmembrane region" description="Helical" evidence="5">
    <location>
        <begin position="97"/>
        <end position="120"/>
    </location>
</feature>
<dbReference type="AlphaFoldDB" id="A0A814W5H6"/>
<dbReference type="PANTHER" id="PTHR46641">
    <property type="entry name" value="FMRFAMIDE RECEPTOR-RELATED"/>
    <property type="match status" value="1"/>
</dbReference>
<reference evidence="7" key="1">
    <citation type="submission" date="2021-02" db="EMBL/GenBank/DDBJ databases">
        <authorList>
            <person name="Nowell W R."/>
        </authorList>
    </citation>
    <scope>NUCLEOTIDE SEQUENCE</scope>
</reference>
<evidence type="ECO:0000313" key="7">
    <source>
        <dbReference type="EMBL" id="CAF1199510.1"/>
    </source>
</evidence>
<evidence type="ECO:0000256" key="5">
    <source>
        <dbReference type="SAM" id="Phobius"/>
    </source>
</evidence>
<evidence type="ECO:0000256" key="4">
    <source>
        <dbReference type="ARBA" id="ARBA00023136"/>
    </source>
</evidence>
<feature type="transmembrane region" description="Helical" evidence="5">
    <location>
        <begin position="23"/>
        <end position="43"/>
    </location>
</feature>
<sequence length="363" mass="41667">MNNTTDKLSYTHVNLTRWVSSTITPIILLGCAIGNIVSFFVLLRPRLRKETTSIYLAVLCVAEMGTCYTGLLRQFLIDAFSLDIRSINGFSCRIHIYLTYVFLRLAPLILALVTLQRYLFVGQLALCSLKQTIIQLCSCTLFVLIAEFHLFIYYDFTHSDTRPRNQSPLECTVDTLRHGKYYAFRSKIYPKLSLVLYTIIPLAIIIIGNALLIRKVREASRRSNSKTNKKRSITRMLYAVSILYTVLTSPAAIFLALAPASYQLTPRFRLEWTLLRLLFYLCHSVNFLLFCASGSTFRQELVVFLKAISCCCQLNCTDRKVKHNDVKLNNRVRFIPDDTKRNYAEQNQKLNPSKLADNSHDLL</sequence>
<comment type="caution">
    <text evidence="7">The sequence shown here is derived from an EMBL/GenBank/DDBJ whole genome shotgun (WGS) entry which is preliminary data.</text>
</comment>
<evidence type="ECO:0000259" key="6">
    <source>
        <dbReference type="PROSITE" id="PS50262"/>
    </source>
</evidence>
<dbReference type="PRINTS" id="PR00237">
    <property type="entry name" value="GPCRRHODOPSN"/>
</dbReference>
<evidence type="ECO:0000313" key="14">
    <source>
        <dbReference type="EMBL" id="CAF3954368.1"/>
    </source>
</evidence>
<dbReference type="SUPFAM" id="SSF81321">
    <property type="entry name" value="Family A G protein-coupled receptor-like"/>
    <property type="match status" value="1"/>
</dbReference>